<name>A0ABS8PQ44_9BACT</name>
<dbReference type="EMBL" id="JAJNEC010000005">
    <property type="protein sequence ID" value="MCD2423221.1"/>
    <property type="molecule type" value="Genomic_DNA"/>
</dbReference>
<dbReference type="Proteomes" id="UP001199816">
    <property type="component" value="Unassembled WGS sequence"/>
</dbReference>
<gene>
    <name evidence="1" type="ORF">LQ567_10660</name>
</gene>
<sequence length="69" mass="7628">MGAQTGIRIALILDTNLAVSTGILNNVIPDLFRDLFLFQDLTETDAETVPIDGDSMTSRRFLIQSDNDK</sequence>
<accession>A0ABS8PQ44</accession>
<evidence type="ECO:0000313" key="1">
    <source>
        <dbReference type="EMBL" id="MCD2423221.1"/>
    </source>
</evidence>
<dbReference type="RefSeq" id="WP_231004485.1">
    <property type="nucleotide sequence ID" value="NZ_JAJNEC010000005.1"/>
</dbReference>
<keyword evidence="2" id="KW-1185">Reference proteome</keyword>
<organism evidence="1 2">
    <name type="scientific">Niabella pedocola</name>
    <dbReference type="NCBI Taxonomy" id="1752077"/>
    <lineage>
        <taxon>Bacteria</taxon>
        <taxon>Pseudomonadati</taxon>
        <taxon>Bacteroidota</taxon>
        <taxon>Chitinophagia</taxon>
        <taxon>Chitinophagales</taxon>
        <taxon>Chitinophagaceae</taxon>
        <taxon>Niabella</taxon>
    </lineage>
</organism>
<protein>
    <submittedName>
        <fullName evidence="1">Uncharacterized protein</fullName>
    </submittedName>
</protein>
<proteinExistence type="predicted"/>
<evidence type="ECO:0000313" key="2">
    <source>
        <dbReference type="Proteomes" id="UP001199816"/>
    </source>
</evidence>
<reference evidence="1 2" key="1">
    <citation type="submission" date="2021-11" db="EMBL/GenBank/DDBJ databases">
        <title>Genomic of Niabella pedocola.</title>
        <authorList>
            <person name="Wu T."/>
        </authorList>
    </citation>
    <scope>NUCLEOTIDE SEQUENCE [LARGE SCALE GENOMIC DNA]</scope>
    <source>
        <strain evidence="1 2">JCM 31011</strain>
    </source>
</reference>
<comment type="caution">
    <text evidence="1">The sequence shown here is derived from an EMBL/GenBank/DDBJ whole genome shotgun (WGS) entry which is preliminary data.</text>
</comment>